<protein>
    <submittedName>
        <fullName evidence="9">MgtC/SapB family protein</fullName>
    </submittedName>
</protein>
<name>A0AAW6CPU2_9FIRM</name>
<accession>A0AAW6CPU2</accession>
<gene>
    <name evidence="9" type="ORF">PND82_07100</name>
</gene>
<reference evidence="9" key="1">
    <citation type="submission" date="2023-01" db="EMBL/GenBank/DDBJ databases">
        <title>Human gut microbiome strain richness.</title>
        <authorList>
            <person name="Chen-Liaw A."/>
        </authorList>
    </citation>
    <scope>NUCLEOTIDE SEQUENCE</scope>
    <source>
        <strain evidence="9">D8_m1001271B151109d0_201107</strain>
    </source>
</reference>
<dbReference type="Pfam" id="PF02308">
    <property type="entry name" value="MgtC"/>
    <property type="match status" value="1"/>
</dbReference>
<keyword evidence="5 7" id="KW-1133">Transmembrane helix</keyword>
<evidence type="ECO:0000256" key="2">
    <source>
        <dbReference type="ARBA" id="ARBA00009298"/>
    </source>
</evidence>
<dbReference type="AlphaFoldDB" id="A0AAW6CPU2"/>
<feature type="domain" description="MgtC/SapB/SrpB/YhiD N-terminal" evidence="8">
    <location>
        <begin position="16"/>
        <end position="139"/>
    </location>
</feature>
<evidence type="ECO:0000313" key="10">
    <source>
        <dbReference type="Proteomes" id="UP001212981"/>
    </source>
</evidence>
<dbReference type="PRINTS" id="PR01837">
    <property type="entry name" value="MGTCSAPBPROT"/>
</dbReference>
<keyword evidence="4 7" id="KW-0812">Transmembrane</keyword>
<keyword evidence="3" id="KW-1003">Cell membrane</keyword>
<evidence type="ECO:0000313" key="9">
    <source>
        <dbReference type="EMBL" id="MDB7982579.1"/>
    </source>
</evidence>
<feature type="transmembrane region" description="Helical" evidence="7">
    <location>
        <begin position="40"/>
        <end position="58"/>
    </location>
</feature>
<dbReference type="Proteomes" id="UP001212981">
    <property type="component" value="Unassembled WGS sequence"/>
</dbReference>
<dbReference type="InterPro" id="IPR049177">
    <property type="entry name" value="MgtC_SapB_SrpB_YhiD_N"/>
</dbReference>
<comment type="similarity">
    <text evidence="2">Belongs to the MgtC/SapB family.</text>
</comment>
<comment type="caution">
    <text evidence="9">The sequence shown here is derived from an EMBL/GenBank/DDBJ whole genome shotgun (WGS) entry which is preliminary data.</text>
</comment>
<dbReference type="PANTHER" id="PTHR33778">
    <property type="entry name" value="PROTEIN MGTC"/>
    <property type="match status" value="1"/>
</dbReference>
<sequence length="216" mass="23804">MAYITSFQVELLSRVVLAAVCGACIGYERRNHYKPAGVKTHMIVGFSSALIMIVSKYGFDDSNNFDAARVAAQVVSGIGFIGAGIIFKKDMSVQGLTTAAGILGTSGVGLSLGSGMYTIGILGTAIYMILCQLVQNIDKFQNGIQDSYNLYFDSSISMNEAINFCKNIKIVAYSIALLDKNQVRLEVSLVFDNKKQEQFWEEYIMSSRKVYKIEKY</sequence>
<feature type="transmembrane region" description="Helical" evidence="7">
    <location>
        <begin position="70"/>
        <end position="87"/>
    </location>
</feature>
<evidence type="ECO:0000256" key="4">
    <source>
        <dbReference type="ARBA" id="ARBA00022692"/>
    </source>
</evidence>
<dbReference type="EMBL" id="JAQLXO010000011">
    <property type="protein sequence ID" value="MDB7982579.1"/>
    <property type="molecule type" value="Genomic_DNA"/>
</dbReference>
<evidence type="ECO:0000259" key="8">
    <source>
        <dbReference type="Pfam" id="PF02308"/>
    </source>
</evidence>
<comment type="subcellular location">
    <subcellularLocation>
        <location evidence="1">Cell membrane</location>
        <topology evidence="1">Multi-pass membrane protein</topology>
    </subcellularLocation>
</comment>
<feature type="transmembrane region" description="Helical" evidence="7">
    <location>
        <begin position="108"/>
        <end position="130"/>
    </location>
</feature>
<evidence type="ECO:0000256" key="7">
    <source>
        <dbReference type="SAM" id="Phobius"/>
    </source>
</evidence>
<dbReference type="InterPro" id="IPR003416">
    <property type="entry name" value="MgtC/SapB/SrpB/YhiD_fam"/>
</dbReference>
<dbReference type="PANTHER" id="PTHR33778:SF1">
    <property type="entry name" value="MAGNESIUM TRANSPORTER YHID-RELATED"/>
    <property type="match status" value="1"/>
</dbReference>
<dbReference type="RefSeq" id="WP_272002463.1">
    <property type="nucleotide sequence ID" value="NZ_JAQLXO010000011.1"/>
</dbReference>
<dbReference type="GO" id="GO:0005886">
    <property type="term" value="C:plasma membrane"/>
    <property type="evidence" value="ECO:0007669"/>
    <property type="project" value="UniProtKB-SubCell"/>
</dbReference>
<proteinExistence type="inferred from homology"/>
<evidence type="ECO:0000256" key="6">
    <source>
        <dbReference type="ARBA" id="ARBA00023136"/>
    </source>
</evidence>
<evidence type="ECO:0000256" key="5">
    <source>
        <dbReference type="ARBA" id="ARBA00022989"/>
    </source>
</evidence>
<evidence type="ECO:0000256" key="1">
    <source>
        <dbReference type="ARBA" id="ARBA00004651"/>
    </source>
</evidence>
<evidence type="ECO:0000256" key="3">
    <source>
        <dbReference type="ARBA" id="ARBA00022475"/>
    </source>
</evidence>
<keyword evidence="6 7" id="KW-0472">Membrane</keyword>
<organism evidence="9 10">
    <name type="scientific">Faecalicoccus pleomorphus</name>
    <dbReference type="NCBI Taxonomy" id="1323"/>
    <lineage>
        <taxon>Bacteria</taxon>
        <taxon>Bacillati</taxon>
        <taxon>Bacillota</taxon>
        <taxon>Erysipelotrichia</taxon>
        <taxon>Erysipelotrichales</taxon>
        <taxon>Erysipelotrichaceae</taxon>
        <taxon>Faecalicoccus</taxon>
    </lineage>
</organism>